<dbReference type="Pfam" id="PF00583">
    <property type="entry name" value="Acetyltransf_1"/>
    <property type="match status" value="1"/>
</dbReference>
<keyword evidence="1 3" id="KW-0808">Transferase</keyword>
<dbReference type="OrthoDB" id="5419426at2"/>
<evidence type="ECO:0000256" key="1">
    <source>
        <dbReference type="ARBA" id="ARBA00022679"/>
    </source>
</evidence>
<dbReference type="PROSITE" id="PS51186">
    <property type="entry name" value="GNAT"/>
    <property type="match status" value="1"/>
</dbReference>
<dbReference type="GeneID" id="84663446"/>
<dbReference type="AlphaFoldDB" id="A0A3R9FXS9"/>
<protein>
    <submittedName>
        <fullName evidence="3">GNAT family N-acetyltransferase</fullName>
    </submittedName>
</protein>
<dbReference type="InterPro" id="IPR016181">
    <property type="entry name" value="Acyl_CoA_acyltransferase"/>
</dbReference>
<dbReference type="PANTHER" id="PTHR13947">
    <property type="entry name" value="GNAT FAMILY N-ACETYLTRANSFERASE"/>
    <property type="match status" value="1"/>
</dbReference>
<reference evidence="3 4" key="1">
    <citation type="submission" date="2018-10" db="EMBL/GenBank/DDBJ databases">
        <title>Transmission dynamics of multidrug resistant bacteria on intensive care unit surfaces.</title>
        <authorList>
            <person name="D'Souza A.W."/>
            <person name="Potter R.F."/>
            <person name="Wallace M."/>
            <person name="Shupe A."/>
            <person name="Patel S."/>
            <person name="Sun S."/>
            <person name="Gul D."/>
            <person name="Kwon J.H."/>
            <person name="Andleeb S."/>
            <person name="Burnham C.-A.D."/>
            <person name="Dantas G."/>
        </authorList>
    </citation>
    <scope>NUCLEOTIDE SEQUENCE [LARGE SCALE GENOMIC DNA]</scope>
    <source>
        <strain evidence="3 4">AS_373</strain>
    </source>
</reference>
<dbReference type="InterPro" id="IPR050769">
    <property type="entry name" value="NAT_camello-type"/>
</dbReference>
<sequence length="167" mass="18220">MTIATRVDLSLRPIAPHDNAAIASVIRTVSAEYGLTADKGYTVADPTLDTLYELYSQPGHAYWVVVRDGKVVGGGGVAPLSCSEPDICELQKMYFLPEARGQGQAKKLALMAMDFAKQQGFTRCYLETTAFLKEAIALYEHLGFSRISEPLGCTGHVDCEVRMLKSL</sequence>
<dbReference type="EMBL" id="RHXB01000004">
    <property type="protein sequence ID" value="RSE27425.1"/>
    <property type="molecule type" value="Genomic_DNA"/>
</dbReference>
<dbReference type="Proteomes" id="UP000275331">
    <property type="component" value="Unassembled WGS sequence"/>
</dbReference>
<proteinExistence type="predicted"/>
<dbReference type="GO" id="GO:0008080">
    <property type="term" value="F:N-acetyltransferase activity"/>
    <property type="evidence" value="ECO:0007669"/>
    <property type="project" value="InterPro"/>
</dbReference>
<dbReference type="InterPro" id="IPR000182">
    <property type="entry name" value="GNAT_dom"/>
</dbReference>
<feature type="domain" description="N-acetyltransferase" evidence="2">
    <location>
        <begin position="9"/>
        <end position="167"/>
    </location>
</feature>
<evidence type="ECO:0000313" key="4">
    <source>
        <dbReference type="Proteomes" id="UP000275331"/>
    </source>
</evidence>
<dbReference type="SUPFAM" id="SSF55729">
    <property type="entry name" value="Acyl-CoA N-acyltransferases (Nat)"/>
    <property type="match status" value="1"/>
</dbReference>
<gene>
    <name evidence="3" type="ORF">EGT71_08380</name>
</gene>
<dbReference type="Gene3D" id="3.40.630.30">
    <property type="match status" value="1"/>
</dbReference>
<name>A0A3R9FXS9_9ENTR</name>
<organism evidence="3 4">
    <name type="scientific">Atlantibacter subterraneus</name>
    <dbReference type="NCBI Taxonomy" id="255519"/>
    <lineage>
        <taxon>Bacteria</taxon>
        <taxon>Pseudomonadati</taxon>
        <taxon>Pseudomonadota</taxon>
        <taxon>Gammaproteobacteria</taxon>
        <taxon>Enterobacterales</taxon>
        <taxon>Enterobacteriaceae</taxon>
        <taxon>Atlantibacter</taxon>
    </lineage>
</organism>
<dbReference type="PANTHER" id="PTHR13947:SF37">
    <property type="entry name" value="LD18367P"/>
    <property type="match status" value="1"/>
</dbReference>
<evidence type="ECO:0000313" key="3">
    <source>
        <dbReference type="EMBL" id="RSE27425.1"/>
    </source>
</evidence>
<comment type="caution">
    <text evidence="3">The sequence shown here is derived from an EMBL/GenBank/DDBJ whole genome shotgun (WGS) entry which is preliminary data.</text>
</comment>
<dbReference type="CDD" id="cd04301">
    <property type="entry name" value="NAT_SF"/>
    <property type="match status" value="1"/>
</dbReference>
<accession>A0A3R9FXS9</accession>
<evidence type="ECO:0000259" key="2">
    <source>
        <dbReference type="PROSITE" id="PS51186"/>
    </source>
</evidence>
<dbReference type="RefSeq" id="WP_125293040.1">
    <property type="nucleotide sequence ID" value="NZ_CP100494.1"/>
</dbReference>